<dbReference type="InterPro" id="IPR009492">
    <property type="entry name" value="TniQ"/>
</dbReference>
<dbReference type="Proteomes" id="UP000005951">
    <property type="component" value="Unassembled WGS sequence"/>
</dbReference>
<feature type="domain" description="TniQ" evidence="1">
    <location>
        <begin position="17"/>
        <end position="137"/>
    </location>
</feature>
<proteinExistence type="predicted"/>
<organism evidence="2 3">
    <name type="scientific">Rhodococcus opacus M213</name>
    <dbReference type="NCBI Taxonomy" id="1129896"/>
    <lineage>
        <taxon>Bacteria</taxon>
        <taxon>Bacillati</taxon>
        <taxon>Actinomycetota</taxon>
        <taxon>Actinomycetes</taxon>
        <taxon>Mycobacteriales</taxon>
        <taxon>Nocardiaceae</taxon>
        <taxon>Rhodococcus</taxon>
    </lineage>
</organism>
<evidence type="ECO:0000259" key="1">
    <source>
        <dbReference type="Pfam" id="PF06527"/>
    </source>
</evidence>
<gene>
    <name evidence="2" type="ORF">WSS_A41875</name>
</gene>
<dbReference type="AlphaFoldDB" id="K8XHP2"/>
<evidence type="ECO:0000313" key="2">
    <source>
        <dbReference type="EMBL" id="EKT76615.1"/>
    </source>
</evidence>
<protein>
    <submittedName>
        <fullName evidence="2">TniQ</fullName>
    </submittedName>
</protein>
<evidence type="ECO:0000313" key="3">
    <source>
        <dbReference type="Proteomes" id="UP000005951"/>
    </source>
</evidence>
<comment type="caution">
    <text evidence="2">The sequence shown here is derived from an EMBL/GenBank/DDBJ whole genome shotgun (WGS) entry which is preliminary data.</text>
</comment>
<sequence length="378" mass="41007">MDALLEHDLSHRGLTGRELDDDPPPALLETIAARSGVPMDRLRPMSLAGWAPWLLDNPDPKRCSFPTYVHQLSVLLPTDRRDPGVRAPTSARWRPWVSTNHITRACPDCVTPSGPWAIPLIGQLPLTLGCPIHHRRLESCAALPHLLVRWETDEPDTRATTGPEAALDTLTAQALDVGAVALCRRAVHAGVWFRMLRTLLDELCTPFRAAGPSSDDLRRIWTIVGRRPQRVLTTTFEELDWAAQADLLAAAAVAIDLLGAGTITARGTHGHLLCPCPPTTVFGGRLTLRHPSPPHSVHPASDDDTATLWAHVHSSMEAAITAARQDPATAQALFTLARNGCRTQAAELRLRTAFAQHGIALPVSDTTTAQPKTTRSPG</sequence>
<reference evidence="2 3" key="1">
    <citation type="journal article" date="2013" name="Genome Announc.">
        <title>Draft Genome Sequence of Rhodococcus opacus Strain M213 Shows a Diverse Catabolic Potential.</title>
        <authorList>
            <person name="Pathak A."/>
            <person name="Green S.J."/>
            <person name="Ogram A."/>
            <person name="Chauhan A."/>
        </authorList>
    </citation>
    <scope>NUCLEOTIDE SEQUENCE [LARGE SCALE GENOMIC DNA]</scope>
    <source>
        <strain evidence="2 3">M213</strain>
    </source>
</reference>
<accession>K8XHP2</accession>
<dbReference type="EMBL" id="AJYC02000227">
    <property type="protein sequence ID" value="EKT76615.1"/>
    <property type="molecule type" value="Genomic_DNA"/>
</dbReference>
<dbReference type="Pfam" id="PF06527">
    <property type="entry name" value="TniQ"/>
    <property type="match status" value="1"/>
</dbReference>
<name>K8XHP2_RHOOP</name>